<reference evidence="1" key="1">
    <citation type="submission" date="2022-05" db="EMBL/GenBank/DDBJ databases">
        <title>Brevundimonas albigilva TT17 genome sequence.</title>
        <authorList>
            <person name="Lee K."/>
            <person name="Son H."/>
        </authorList>
    </citation>
    <scope>NUCLEOTIDE SEQUENCE</scope>
    <source>
        <strain evidence="1">TT17</strain>
    </source>
</reference>
<organism evidence="1 2">
    <name type="scientific">Brevundimonas albigilva</name>
    <dbReference type="NCBI Taxonomy" id="1312364"/>
    <lineage>
        <taxon>Bacteria</taxon>
        <taxon>Pseudomonadati</taxon>
        <taxon>Pseudomonadota</taxon>
        <taxon>Alphaproteobacteria</taxon>
        <taxon>Caulobacterales</taxon>
        <taxon>Caulobacteraceae</taxon>
        <taxon>Brevundimonas</taxon>
    </lineage>
</organism>
<dbReference type="EMBL" id="CP097649">
    <property type="protein sequence ID" value="URI15912.1"/>
    <property type="molecule type" value="Genomic_DNA"/>
</dbReference>
<evidence type="ECO:0008006" key="3">
    <source>
        <dbReference type="Google" id="ProtNLM"/>
    </source>
</evidence>
<dbReference type="RefSeq" id="WP_250202183.1">
    <property type="nucleotide sequence ID" value="NZ_CP097649.1"/>
</dbReference>
<proteinExistence type="predicted"/>
<gene>
    <name evidence="1" type="ORF">M8231_02665</name>
</gene>
<evidence type="ECO:0000313" key="1">
    <source>
        <dbReference type="EMBL" id="URI15912.1"/>
    </source>
</evidence>
<protein>
    <recommendedName>
        <fullName evidence="3">PepSY domain-containing protein</fullName>
    </recommendedName>
</protein>
<keyword evidence="2" id="KW-1185">Reference proteome</keyword>
<name>A0ABY4SLW4_9CAUL</name>
<dbReference type="Proteomes" id="UP001055429">
    <property type="component" value="Chromosome"/>
</dbReference>
<sequence>MPLIETWSLEDAVNEALDDGARVARVRRSASGDVEAVFLEQNGRHQEIEFDAPVSDRLTVRLVSAADSIYA</sequence>
<evidence type="ECO:0000313" key="2">
    <source>
        <dbReference type="Proteomes" id="UP001055429"/>
    </source>
</evidence>
<accession>A0ABY4SLW4</accession>